<sequence>MVSSCGGEFLALWTSKNVTTTTPLQALLTKSTREGRLDLLHQLQASGRPREDLSSYSSSSFPPRSPLQIRFCSQGKNTSPLLIPCIGELLPISFSPHLTLFLHCSSSCTNLQLLVYCWTPSIQAFLSISGTCRAPLSCGNMPVDDGNLGQEVFVAAVLLPRELLYGDIEKIPLPWPVLSIAGGGANEFCASVHGTEPSSAEPHALVEVHDGLLDVGVLELPRFPGEPPQRPG</sequence>
<dbReference type="Gramene" id="TVU50570">
    <property type="protein sequence ID" value="TVU50570"/>
    <property type="gene ID" value="EJB05_01947"/>
</dbReference>
<feature type="non-terminal residue" evidence="1">
    <location>
        <position position="1"/>
    </location>
</feature>
<protein>
    <submittedName>
        <fullName evidence="1">Uncharacterized protein</fullName>
    </submittedName>
</protein>
<dbReference type="EMBL" id="RWGY01000002">
    <property type="protein sequence ID" value="TVU50570.1"/>
    <property type="molecule type" value="Genomic_DNA"/>
</dbReference>
<organism evidence="1 2">
    <name type="scientific">Eragrostis curvula</name>
    <name type="common">weeping love grass</name>
    <dbReference type="NCBI Taxonomy" id="38414"/>
    <lineage>
        <taxon>Eukaryota</taxon>
        <taxon>Viridiplantae</taxon>
        <taxon>Streptophyta</taxon>
        <taxon>Embryophyta</taxon>
        <taxon>Tracheophyta</taxon>
        <taxon>Spermatophyta</taxon>
        <taxon>Magnoliopsida</taxon>
        <taxon>Liliopsida</taxon>
        <taxon>Poales</taxon>
        <taxon>Poaceae</taxon>
        <taxon>PACMAD clade</taxon>
        <taxon>Chloridoideae</taxon>
        <taxon>Eragrostideae</taxon>
        <taxon>Eragrostidinae</taxon>
        <taxon>Eragrostis</taxon>
    </lineage>
</organism>
<evidence type="ECO:0000313" key="2">
    <source>
        <dbReference type="Proteomes" id="UP000324897"/>
    </source>
</evidence>
<proteinExistence type="predicted"/>
<keyword evidence="2" id="KW-1185">Reference proteome</keyword>
<accession>A0A5J9WT86</accession>
<reference evidence="1 2" key="1">
    <citation type="journal article" date="2019" name="Sci. Rep.">
        <title>A high-quality genome of Eragrostis curvula grass provides insights into Poaceae evolution and supports new strategies to enhance forage quality.</title>
        <authorList>
            <person name="Carballo J."/>
            <person name="Santos B.A.C.M."/>
            <person name="Zappacosta D."/>
            <person name="Garbus I."/>
            <person name="Selva J.P."/>
            <person name="Gallo C.A."/>
            <person name="Diaz A."/>
            <person name="Albertini E."/>
            <person name="Caccamo M."/>
            <person name="Echenique V."/>
        </authorList>
    </citation>
    <scope>NUCLEOTIDE SEQUENCE [LARGE SCALE GENOMIC DNA]</scope>
    <source>
        <strain evidence="2">cv. Victoria</strain>
        <tissue evidence="1">Leaf</tissue>
    </source>
</reference>
<gene>
    <name evidence="1" type="ORF">EJB05_01947</name>
</gene>
<evidence type="ECO:0000313" key="1">
    <source>
        <dbReference type="EMBL" id="TVU50570.1"/>
    </source>
</evidence>
<name>A0A5J9WT86_9POAL</name>
<dbReference type="Proteomes" id="UP000324897">
    <property type="component" value="Chromosome 6"/>
</dbReference>
<comment type="caution">
    <text evidence="1">The sequence shown here is derived from an EMBL/GenBank/DDBJ whole genome shotgun (WGS) entry which is preliminary data.</text>
</comment>
<dbReference type="AlphaFoldDB" id="A0A5J9WT86"/>